<feature type="compositionally biased region" description="Low complexity" evidence="5">
    <location>
        <begin position="1"/>
        <end position="14"/>
    </location>
</feature>
<evidence type="ECO:0000256" key="3">
    <source>
        <dbReference type="ARBA" id="ARBA00023004"/>
    </source>
</evidence>
<keyword evidence="8" id="KW-1185">Reference proteome</keyword>
<feature type="region of interest" description="Disordered" evidence="5">
    <location>
        <begin position="1"/>
        <end position="26"/>
    </location>
</feature>
<evidence type="ECO:0000259" key="6">
    <source>
        <dbReference type="PROSITE" id="PS51296"/>
    </source>
</evidence>
<keyword evidence="2" id="KW-0479">Metal-binding</keyword>
<dbReference type="OrthoDB" id="2614894at2"/>
<dbReference type="CDD" id="cd03467">
    <property type="entry name" value="Rieske"/>
    <property type="match status" value="1"/>
</dbReference>
<feature type="domain" description="Rieske" evidence="6">
    <location>
        <begin position="102"/>
        <end position="192"/>
    </location>
</feature>
<dbReference type="EMBL" id="SUPK01000007">
    <property type="protein sequence ID" value="TJY41055.1"/>
    <property type="molecule type" value="Genomic_DNA"/>
</dbReference>
<dbReference type="InterPro" id="IPR017941">
    <property type="entry name" value="Rieske_2Fe-2S"/>
</dbReference>
<dbReference type="Proteomes" id="UP000309673">
    <property type="component" value="Unassembled WGS sequence"/>
</dbReference>
<dbReference type="Pfam" id="PF00355">
    <property type="entry name" value="Rieske"/>
    <property type="match status" value="1"/>
</dbReference>
<dbReference type="GO" id="GO:0004497">
    <property type="term" value="F:monooxygenase activity"/>
    <property type="evidence" value="ECO:0007669"/>
    <property type="project" value="UniProtKB-ARBA"/>
</dbReference>
<dbReference type="GO" id="GO:0046872">
    <property type="term" value="F:metal ion binding"/>
    <property type="evidence" value="ECO:0007669"/>
    <property type="project" value="UniProtKB-KW"/>
</dbReference>
<reference evidence="7 8" key="1">
    <citation type="submission" date="2019-04" db="EMBL/GenBank/DDBJ databases">
        <title>Cohnella sp. nov., isolated from soil.</title>
        <authorList>
            <person name="Kim W."/>
        </authorList>
    </citation>
    <scope>NUCLEOTIDE SEQUENCE [LARGE SCALE GENOMIC DNA]</scope>
    <source>
        <strain evidence="7 8">CAU 1483</strain>
    </source>
</reference>
<protein>
    <recommendedName>
        <fullName evidence="6">Rieske domain-containing protein</fullName>
    </recommendedName>
</protein>
<dbReference type="Gene3D" id="2.102.10.10">
    <property type="entry name" value="Rieske [2Fe-2S] iron-sulphur domain"/>
    <property type="match status" value="1"/>
</dbReference>
<evidence type="ECO:0000313" key="7">
    <source>
        <dbReference type="EMBL" id="TJY41055.1"/>
    </source>
</evidence>
<proteinExistence type="predicted"/>
<dbReference type="PROSITE" id="PS51296">
    <property type="entry name" value="RIESKE"/>
    <property type="match status" value="1"/>
</dbReference>
<evidence type="ECO:0000256" key="1">
    <source>
        <dbReference type="ARBA" id="ARBA00022714"/>
    </source>
</evidence>
<gene>
    <name evidence="7" type="ORF">E5161_15220</name>
</gene>
<sequence>MRTGAALSRSFFSEARSRSDKPRQYGQLTKGQRLRLVCQGGQRGLPAHAQRRTSPSGICGYYGRLGIQVFLGSRLAKSYGDHRPGGGEGRLNERGNLDADLGKPEDYTDFPASVELDGAPYWLVLTGEDNGYRLLSALCPHAGGEVRVYENIFICPLHYWTFSQTDGACTNVPDERLMQRRVELRADGRLYAVGADF</sequence>
<organism evidence="7 8">
    <name type="scientific">Cohnella pontilimi</name>
    <dbReference type="NCBI Taxonomy" id="2564100"/>
    <lineage>
        <taxon>Bacteria</taxon>
        <taxon>Bacillati</taxon>
        <taxon>Bacillota</taxon>
        <taxon>Bacilli</taxon>
        <taxon>Bacillales</taxon>
        <taxon>Paenibacillaceae</taxon>
        <taxon>Cohnella</taxon>
    </lineage>
</organism>
<evidence type="ECO:0000256" key="4">
    <source>
        <dbReference type="ARBA" id="ARBA00023014"/>
    </source>
</evidence>
<keyword evidence="4" id="KW-0411">Iron-sulfur</keyword>
<dbReference type="AlphaFoldDB" id="A0A4U0F8Q4"/>
<dbReference type="GO" id="GO:0051537">
    <property type="term" value="F:2 iron, 2 sulfur cluster binding"/>
    <property type="evidence" value="ECO:0007669"/>
    <property type="project" value="UniProtKB-KW"/>
</dbReference>
<dbReference type="InterPro" id="IPR036922">
    <property type="entry name" value="Rieske_2Fe-2S_sf"/>
</dbReference>
<dbReference type="SUPFAM" id="SSF50022">
    <property type="entry name" value="ISP domain"/>
    <property type="match status" value="1"/>
</dbReference>
<keyword evidence="3" id="KW-0408">Iron</keyword>
<accession>A0A4U0F8Q4</accession>
<evidence type="ECO:0000256" key="2">
    <source>
        <dbReference type="ARBA" id="ARBA00022723"/>
    </source>
</evidence>
<name>A0A4U0F8Q4_9BACL</name>
<dbReference type="GO" id="GO:0016705">
    <property type="term" value="F:oxidoreductase activity, acting on paired donors, with incorporation or reduction of molecular oxygen"/>
    <property type="evidence" value="ECO:0007669"/>
    <property type="project" value="UniProtKB-ARBA"/>
</dbReference>
<evidence type="ECO:0000256" key="5">
    <source>
        <dbReference type="SAM" id="MobiDB-lite"/>
    </source>
</evidence>
<keyword evidence="1" id="KW-0001">2Fe-2S</keyword>
<evidence type="ECO:0000313" key="8">
    <source>
        <dbReference type="Proteomes" id="UP000309673"/>
    </source>
</evidence>
<comment type="caution">
    <text evidence="7">The sequence shown here is derived from an EMBL/GenBank/DDBJ whole genome shotgun (WGS) entry which is preliminary data.</text>
</comment>